<dbReference type="SMART" id="SM01349">
    <property type="entry name" value="TOG"/>
    <property type="match status" value="1"/>
</dbReference>
<dbReference type="Gene3D" id="1.25.10.10">
    <property type="entry name" value="Leucine-rich Repeat Variant"/>
    <property type="match status" value="1"/>
</dbReference>
<feature type="compositionally biased region" description="Acidic residues" evidence="7">
    <location>
        <begin position="549"/>
        <end position="566"/>
    </location>
</feature>
<keyword evidence="4" id="KW-0206">Cytoskeleton</keyword>
<reference evidence="9 10" key="1">
    <citation type="submission" date="2019-04" db="EMBL/GenBank/DDBJ databases">
        <title>An improved genome assembly and genetic linkage map for asparagus bean, Vigna unguiculata ssp. sesquipedialis.</title>
        <authorList>
            <person name="Xia Q."/>
            <person name="Zhang R."/>
            <person name="Dong Y."/>
        </authorList>
    </citation>
    <scope>NUCLEOTIDE SEQUENCE [LARGE SCALE GENOMIC DNA]</scope>
    <source>
        <tissue evidence="9">Leaf</tissue>
    </source>
</reference>
<dbReference type="PANTHER" id="PTHR37076">
    <property type="entry name" value="HISTONE-LYSINE N-METHYLTRANSFERASE, H3 LYSINE-79 SPECIFIC-LIKE-RELATED"/>
    <property type="match status" value="1"/>
</dbReference>
<feature type="repeat" description="HEAT" evidence="5">
    <location>
        <begin position="227"/>
        <end position="265"/>
    </location>
</feature>
<dbReference type="InterPro" id="IPR021133">
    <property type="entry name" value="HEAT_type_2"/>
</dbReference>
<dbReference type="InterPro" id="IPR011989">
    <property type="entry name" value="ARM-like"/>
</dbReference>
<evidence type="ECO:0000313" key="9">
    <source>
        <dbReference type="EMBL" id="QCE01218.1"/>
    </source>
</evidence>
<evidence type="ECO:0000256" key="5">
    <source>
        <dbReference type="PROSITE-ProRule" id="PRU00103"/>
    </source>
</evidence>
<organism evidence="9 10">
    <name type="scientific">Vigna unguiculata</name>
    <name type="common">Cowpea</name>
    <dbReference type="NCBI Taxonomy" id="3917"/>
    <lineage>
        <taxon>Eukaryota</taxon>
        <taxon>Viridiplantae</taxon>
        <taxon>Streptophyta</taxon>
        <taxon>Embryophyta</taxon>
        <taxon>Tracheophyta</taxon>
        <taxon>Spermatophyta</taxon>
        <taxon>Magnoliopsida</taxon>
        <taxon>eudicotyledons</taxon>
        <taxon>Gunneridae</taxon>
        <taxon>Pentapetalae</taxon>
        <taxon>rosids</taxon>
        <taxon>fabids</taxon>
        <taxon>Fabales</taxon>
        <taxon>Fabaceae</taxon>
        <taxon>Papilionoideae</taxon>
        <taxon>50 kb inversion clade</taxon>
        <taxon>NPAAA clade</taxon>
        <taxon>indigoferoid/millettioid clade</taxon>
        <taxon>Phaseoleae</taxon>
        <taxon>Vigna</taxon>
    </lineage>
</organism>
<keyword evidence="9" id="KW-0436">Ligase</keyword>
<evidence type="ECO:0000259" key="8">
    <source>
        <dbReference type="SMART" id="SM01349"/>
    </source>
</evidence>
<gene>
    <name evidence="9" type="ORF">DEO72_LG7g2512</name>
</gene>
<keyword evidence="10" id="KW-1185">Reference proteome</keyword>
<feature type="coiled-coil region" evidence="6">
    <location>
        <begin position="588"/>
        <end position="674"/>
    </location>
</feature>
<dbReference type="GO" id="GO:0004812">
    <property type="term" value="F:aminoacyl-tRNA ligase activity"/>
    <property type="evidence" value="ECO:0007669"/>
    <property type="project" value="UniProtKB-KW"/>
</dbReference>
<comment type="subcellular location">
    <subcellularLocation>
        <location evidence="1">Cytoplasm</location>
        <location evidence="1">Cytoskeleton</location>
    </subcellularLocation>
</comment>
<evidence type="ECO:0000256" key="6">
    <source>
        <dbReference type="SAM" id="Coils"/>
    </source>
</evidence>
<dbReference type="AlphaFoldDB" id="A0A4D6MJR1"/>
<dbReference type="GO" id="GO:0005856">
    <property type="term" value="C:cytoskeleton"/>
    <property type="evidence" value="ECO:0007669"/>
    <property type="project" value="UniProtKB-SubCell"/>
</dbReference>
<feature type="domain" description="TOG" evidence="8">
    <location>
        <begin position="94"/>
        <end position="325"/>
    </location>
</feature>
<dbReference type="SUPFAM" id="SSF48371">
    <property type="entry name" value="ARM repeat"/>
    <property type="match status" value="1"/>
</dbReference>
<evidence type="ECO:0000256" key="1">
    <source>
        <dbReference type="ARBA" id="ARBA00004245"/>
    </source>
</evidence>
<dbReference type="PANTHER" id="PTHR37076:SF3">
    <property type="entry name" value="STRESS RESPONSE PROTEIN NST1-LIKE"/>
    <property type="match status" value="1"/>
</dbReference>
<feature type="compositionally biased region" description="Polar residues" evidence="7">
    <location>
        <begin position="401"/>
        <end position="416"/>
    </location>
</feature>
<name>A0A4D6MJR1_VIGUN</name>
<accession>A0A4D6MJR1</accession>
<keyword evidence="3" id="KW-0677">Repeat</keyword>
<dbReference type="EMBL" id="CP039351">
    <property type="protein sequence ID" value="QCE01218.1"/>
    <property type="molecule type" value="Genomic_DNA"/>
</dbReference>
<sequence>MTVPLSLSSDLDLLKLSGMSEKALRDLNTTLGTERKNEDSSKACLTKPSVDNADENIEERQKKKTSSSLVSPAVNGNEIVTVNSGAEVVNAEVEYIESENLNDLEDIDTCLKTLLAGLDSKDWVLVCDTLNNVRRLSIFHKEAMLDMLGDVITSIAKSLKSPRSAVCKTAIMTSADIFSTYNDLIIDSLDPLLVQLLLKASQDKRFVCEAAEKALISMTTWISPISLLPKLQPYLKNKNPRIRAKASMCFSRSVPRLGAEGIKTYGIDKLIQVAASQLSDQLPESREAARALLLELQNVYEKFHDHMASAVNEHTIDDHTVNDHTVNEHTVNDHTVNEHTANDHTVNEHPEMSSWESFCQSKLSPLSAQAVLRVTSIAREEKSVKRVQAKQGRFSVDFNETHSAPSNRSITQSEWNPPSMKRKKWSEVEEQTLLSKYSDLLRSGTLAKLKTREKKFKPVAEHVNAVHHHRDPSSFPFKWSWRDVSIKVQNMRHQYLGVKQKIRLAPHHFNWKDGNNHWENFLKYKEVFGDVQLLESPKPLTTGKLGFEVDSDDEEDEEEDEDCGDEDEDVCKVRKLGSVVELREAVVKREERRREREFRREKVEAERERKRREVEFRRERRRECLEEREMELEERQLRWARRELEKRMRLERELDAERRWRKRVEEKMEEEEMEWRQRMVAMQVEHEKQMMQMHVEACQNQMQVLGIMARLLCQFFGSGTDGLSNGLGPLPPQVLHHGAGLGNVKPDANSPSEFL</sequence>
<keyword evidence="2" id="KW-0963">Cytoplasm</keyword>
<evidence type="ECO:0000256" key="7">
    <source>
        <dbReference type="SAM" id="MobiDB-lite"/>
    </source>
</evidence>
<evidence type="ECO:0000256" key="4">
    <source>
        <dbReference type="ARBA" id="ARBA00023212"/>
    </source>
</evidence>
<feature type="region of interest" description="Disordered" evidence="7">
    <location>
        <begin position="35"/>
        <end position="69"/>
    </location>
</feature>
<dbReference type="InterPro" id="IPR034085">
    <property type="entry name" value="TOG"/>
</dbReference>
<dbReference type="PROSITE" id="PS50077">
    <property type="entry name" value="HEAT_REPEAT"/>
    <property type="match status" value="1"/>
</dbReference>
<dbReference type="InterPro" id="IPR016024">
    <property type="entry name" value="ARM-type_fold"/>
</dbReference>
<evidence type="ECO:0000313" key="10">
    <source>
        <dbReference type="Proteomes" id="UP000501690"/>
    </source>
</evidence>
<keyword evidence="9" id="KW-0030">Aminoacyl-tRNA synthetase</keyword>
<dbReference type="Pfam" id="PF12348">
    <property type="entry name" value="CLASP_N"/>
    <property type="match status" value="1"/>
</dbReference>
<feature type="region of interest" description="Disordered" evidence="7">
    <location>
        <begin position="399"/>
        <end position="418"/>
    </location>
</feature>
<keyword evidence="6" id="KW-0175">Coiled coil</keyword>
<feature type="region of interest" description="Disordered" evidence="7">
    <location>
        <begin position="542"/>
        <end position="566"/>
    </location>
</feature>
<evidence type="ECO:0000256" key="2">
    <source>
        <dbReference type="ARBA" id="ARBA00022490"/>
    </source>
</evidence>
<dbReference type="InterPro" id="IPR024395">
    <property type="entry name" value="CLASP_N_dom"/>
</dbReference>
<protein>
    <submittedName>
        <fullName evidence="9">Valyl-tRNA synthetase</fullName>
    </submittedName>
</protein>
<evidence type="ECO:0000256" key="3">
    <source>
        <dbReference type="ARBA" id="ARBA00022737"/>
    </source>
</evidence>
<dbReference type="Proteomes" id="UP000501690">
    <property type="component" value="Linkage Group LG7"/>
</dbReference>
<proteinExistence type="predicted"/>